<dbReference type="KEGG" id="dar:Daro_3406"/>
<dbReference type="InterPro" id="IPR011990">
    <property type="entry name" value="TPR-like_helical_dom_sf"/>
</dbReference>
<reference evidence="4" key="1">
    <citation type="submission" date="2005-08" db="EMBL/GenBank/DDBJ databases">
        <title>Complete sequence of Dechloromonas aromatica RCB.</title>
        <authorList>
            <person name="Salinero K.K."/>
            <person name="Copeland A."/>
            <person name="Lucas S."/>
            <person name="Lapidus A."/>
            <person name="Barry K."/>
            <person name="Detter J.C."/>
            <person name="Glavina T."/>
            <person name="Hammon N."/>
            <person name="Israni S."/>
            <person name="Pitluck S."/>
            <person name="Di Bartolo G."/>
            <person name="Trong S."/>
            <person name="Schmutz J."/>
            <person name="Larimer F."/>
            <person name="Land M."/>
            <person name="Ivanova N."/>
            <person name="Richardson P."/>
        </authorList>
    </citation>
    <scope>NUCLEOTIDE SEQUENCE</scope>
    <source>
        <strain evidence="4">RCB</strain>
    </source>
</reference>
<keyword evidence="1" id="KW-0802">TPR repeat</keyword>
<feature type="transmembrane region" description="Helical" evidence="3">
    <location>
        <begin position="113"/>
        <end position="135"/>
    </location>
</feature>
<dbReference type="GO" id="GO:0035269">
    <property type="term" value="P:protein O-linked glycosylation via mannose"/>
    <property type="evidence" value="ECO:0007669"/>
    <property type="project" value="TreeGrafter"/>
</dbReference>
<dbReference type="STRING" id="159087.Daro_3406"/>
<dbReference type="Pfam" id="PF14559">
    <property type="entry name" value="TPR_19"/>
    <property type="match status" value="1"/>
</dbReference>
<evidence type="ECO:0000256" key="2">
    <source>
        <dbReference type="SAM" id="MobiDB-lite"/>
    </source>
</evidence>
<feature type="repeat" description="TPR" evidence="1">
    <location>
        <begin position="226"/>
        <end position="259"/>
    </location>
</feature>
<protein>
    <submittedName>
        <fullName evidence="4">TPR repeat</fullName>
    </submittedName>
</protein>
<sequence>MSLLMDALKRAETTKQEAARAQFGNPPTEAVDSLSLEPIARDPANATSSPLPDLANYLDAVDADLASTPLSAARPSTAQAKAAAPAAATEVRDREAVRNAFAAKQAPEPKSRLPLWLALGTLGLAAVIIGGYVWYQLNTMSHGSLASSTRTLPSQPGNSAPTLAPSAAPNTLLPPSEQAAIGRAAQSAETPLFAPRTAPPPSRMPAAYDEPSSGTPIRLIRTRPEPDANLARGHGSLQRGETELARRDFEQALQRDPNNTDALLALAAIAHRQGRLADAENFRQRALVANPSDPAAQAAALNGPSAEADPQTTESRLKTLLSSQPDSAPLNFALGNLYSRQNRWPEAQQVYFNAVAADGDNPDYLFNLAVSLDHLRQNRLAAQHYRLALEASTKRPAAFDRNKVEKRLGELQVEPQR</sequence>
<dbReference type="GO" id="GO:0000030">
    <property type="term" value="F:mannosyltransferase activity"/>
    <property type="evidence" value="ECO:0007669"/>
    <property type="project" value="TreeGrafter"/>
</dbReference>
<dbReference type="EMBL" id="CP000089">
    <property type="protein sequence ID" value="AAZ48135.1"/>
    <property type="molecule type" value="Genomic_DNA"/>
</dbReference>
<dbReference type="SUPFAM" id="SSF48452">
    <property type="entry name" value="TPR-like"/>
    <property type="match status" value="1"/>
</dbReference>
<dbReference type="SMART" id="SM00028">
    <property type="entry name" value="TPR"/>
    <property type="match status" value="4"/>
</dbReference>
<evidence type="ECO:0000313" key="4">
    <source>
        <dbReference type="EMBL" id="AAZ48135.1"/>
    </source>
</evidence>
<name>Q47AJ6_DECAR</name>
<keyword evidence="3" id="KW-1133">Transmembrane helix</keyword>
<gene>
    <name evidence="4" type="ordered locus">Daro_3406</name>
</gene>
<accession>Q47AJ6</accession>
<dbReference type="PROSITE" id="PS50005">
    <property type="entry name" value="TPR"/>
    <property type="match status" value="1"/>
</dbReference>
<dbReference type="HOGENOM" id="CLU_040794_0_0_4"/>
<evidence type="ECO:0000256" key="3">
    <source>
        <dbReference type="SAM" id="Phobius"/>
    </source>
</evidence>
<dbReference type="Gene3D" id="1.25.40.10">
    <property type="entry name" value="Tetratricopeptide repeat domain"/>
    <property type="match status" value="2"/>
</dbReference>
<dbReference type="AlphaFoldDB" id="Q47AJ6"/>
<feature type="region of interest" description="Disordered" evidence="2">
    <location>
        <begin position="145"/>
        <end position="217"/>
    </location>
</feature>
<keyword evidence="3" id="KW-0472">Membrane</keyword>
<dbReference type="eggNOG" id="COG0457">
    <property type="taxonomic scope" value="Bacteria"/>
</dbReference>
<proteinExistence type="predicted"/>
<keyword evidence="3" id="KW-0812">Transmembrane</keyword>
<evidence type="ECO:0000256" key="1">
    <source>
        <dbReference type="PROSITE-ProRule" id="PRU00339"/>
    </source>
</evidence>
<feature type="compositionally biased region" description="Polar residues" evidence="2">
    <location>
        <begin position="145"/>
        <end position="161"/>
    </location>
</feature>
<dbReference type="OrthoDB" id="5612599at2"/>
<dbReference type="PANTHER" id="PTHR44395">
    <property type="match status" value="1"/>
</dbReference>
<dbReference type="PANTHER" id="PTHR44395:SF1">
    <property type="entry name" value="PROTEIN O-MANNOSYL-TRANSFERASE TMTC3"/>
    <property type="match status" value="1"/>
</dbReference>
<dbReference type="InterPro" id="IPR019734">
    <property type="entry name" value="TPR_rpt"/>
</dbReference>
<organism evidence="4">
    <name type="scientific">Dechloromonas aromatica (strain RCB)</name>
    <dbReference type="NCBI Taxonomy" id="159087"/>
    <lineage>
        <taxon>Bacteria</taxon>
        <taxon>Pseudomonadati</taxon>
        <taxon>Pseudomonadota</taxon>
        <taxon>Betaproteobacteria</taxon>
        <taxon>Rhodocyclales</taxon>
        <taxon>Azonexaceae</taxon>
        <taxon>Dechloromonas</taxon>
    </lineage>
</organism>
<dbReference type="Pfam" id="PF13432">
    <property type="entry name" value="TPR_16"/>
    <property type="match status" value="1"/>
</dbReference>